<reference evidence="1" key="1">
    <citation type="submission" date="2021-10" db="EMBL/GenBank/DDBJ databases">
        <title>Tropical sea cucumber genome reveals ecological adaptation and Cuvierian tubules defense mechanism.</title>
        <authorList>
            <person name="Chen T."/>
        </authorList>
    </citation>
    <scope>NUCLEOTIDE SEQUENCE</scope>
    <source>
        <strain evidence="1">Nanhai2018</strain>
        <tissue evidence="1">Muscle</tissue>
    </source>
</reference>
<gene>
    <name evidence="1" type="ORF">HOLleu_01245</name>
</gene>
<organism evidence="1 2">
    <name type="scientific">Holothuria leucospilota</name>
    <name type="common">Black long sea cucumber</name>
    <name type="synonym">Mertensiothuria leucospilota</name>
    <dbReference type="NCBI Taxonomy" id="206669"/>
    <lineage>
        <taxon>Eukaryota</taxon>
        <taxon>Metazoa</taxon>
        <taxon>Echinodermata</taxon>
        <taxon>Eleutherozoa</taxon>
        <taxon>Echinozoa</taxon>
        <taxon>Holothuroidea</taxon>
        <taxon>Aspidochirotacea</taxon>
        <taxon>Aspidochirotida</taxon>
        <taxon>Holothuriidae</taxon>
        <taxon>Holothuria</taxon>
    </lineage>
</organism>
<evidence type="ECO:0008006" key="3">
    <source>
        <dbReference type="Google" id="ProtNLM"/>
    </source>
</evidence>
<dbReference type="EMBL" id="JAIZAY010000001">
    <property type="protein sequence ID" value="KAJ8048786.1"/>
    <property type="molecule type" value="Genomic_DNA"/>
</dbReference>
<proteinExistence type="predicted"/>
<keyword evidence="2" id="KW-1185">Reference proteome</keyword>
<accession>A0A9Q1CPP4</accession>
<sequence>MCGFILSEAAPLGIVTAHFHVIEFQARGSPHTHGFLWVKGSPVFDEDSDKDICEFIDKYITCSKQATDNNAKALVERFQTHHIPPVAGNTERCLVVFCFQDLQTVKLSFQGSLRMTRMNQGCTGDLSEILKSAHVSKETYESALKISSHGSTIVLKRDLNEVWINNYNLELLQTSRANIDVQFILDPYACIMYIVSYMIKGENCVGDLLKAAAKECNSGDVKTQMKKVAAAFKNSREVSAQEAVYRQLSMPLKRSSRQVVFINTNPKDKRVAMLKRKDVIDKMEDDEDFFQTSLLDRYQARPDSLEDVTLAEFTASYRPMYTKSVTSQKQQDSSGRKLHLKHGLGMIAKRQKDAVIRYQIPNITKHEEEFFRTLLMLYLSWREEAEMKGTVLLTWRHLNKTEKL</sequence>
<dbReference type="OrthoDB" id="416437at2759"/>
<dbReference type="PANTHER" id="PTHR47642">
    <property type="entry name" value="ATP-DEPENDENT DNA HELICASE"/>
    <property type="match status" value="1"/>
</dbReference>
<dbReference type="InterPro" id="IPR051055">
    <property type="entry name" value="PIF1_helicase"/>
</dbReference>
<evidence type="ECO:0000313" key="1">
    <source>
        <dbReference type="EMBL" id="KAJ8048786.1"/>
    </source>
</evidence>
<dbReference type="AlphaFoldDB" id="A0A9Q1CPP4"/>
<name>A0A9Q1CPP4_HOLLE</name>
<comment type="caution">
    <text evidence="1">The sequence shown here is derived from an EMBL/GenBank/DDBJ whole genome shotgun (WGS) entry which is preliminary data.</text>
</comment>
<dbReference type="PANTHER" id="PTHR47642:SF8">
    <property type="entry name" value="ATP-DEPENDENT DNA HELICASE"/>
    <property type="match status" value="1"/>
</dbReference>
<dbReference type="Proteomes" id="UP001152320">
    <property type="component" value="Chromosome 1"/>
</dbReference>
<protein>
    <recommendedName>
        <fullName evidence="3">Helitron helicase-like domain-containing protein</fullName>
    </recommendedName>
</protein>
<evidence type="ECO:0000313" key="2">
    <source>
        <dbReference type="Proteomes" id="UP001152320"/>
    </source>
</evidence>